<evidence type="ECO:0000313" key="2">
    <source>
        <dbReference type="EMBL" id="SHH05210.1"/>
    </source>
</evidence>
<proteinExistence type="predicted"/>
<organism evidence="2 3">
    <name type="scientific">Chryseobacterium oranimense</name>
    <dbReference type="NCBI Taxonomy" id="421058"/>
    <lineage>
        <taxon>Bacteria</taxon>
        <taxon>Pseudomonadati</taxon>
        <taxon>Bacteroidota</taxon>
        <taxon>Flavobacteriia</taxon>
        <taxon>Flavobacteriales</taxon>
        <taxon>Weeksellaceae</taxon>
        <taxon>Chryseobacterium group</taxon>
        <taxon>Chryseobacterium</taxon>
    </lineage>
</organism>
<feature type="chain" id="PRO_5009913026" description="C1q domain-containing protein" evidence="1">
    <location>
        <begin position="28"/>
        <end position="304"/>
    </location>
</feature>
<evidence type="ECO:0000313" key="3">
    <source>
        <dbReference type="Proteomes" id="UP000184047"/>
    </source>
</evidence>
<dbReference type="STRING" id="421058.SAMN05421866_1954"/>
<dbReference type="EMBL" id="FQWT01000002">
    <property type="protein sequence ID" value="SHH05210.1"/>
    <property type="molecule type" value="Genomic_DNA"/>
</dbReference>
<keyword evidence="3" id="KW-1185">Reference proteome</keyword>
<dbReference type="AlphaFoldDB" id="A0A1M5PUB2"/>
<dbReference type="Gene3D" id="2.60.120.40">
    <property type="match status" value="1"/>
</dbReference>
<accession>A0A1M5PUB2</accession>
<keyword evidence="1" id="KW-0732">Signal</keyword>
<evidence type="ECO:0008006" key="4">
    <source>
        <dbReference type="Google" id="ProtNLM"/>
    </source>
</evidence>
<dbReference type="eggNOG" id="ENOG50341XD">
    <property type="taxonomic scope" value="Bacteria"/>
</dbReference>
<dbReference type="Proteomes" id="UP000184047">
    <property type="component" value="Unassembled WGS sequence"/>
</dbReference>
<dbReference type="OrthoDB" id="1240046at2"/>
<feature type="signal peptide" evidence="1">
    <location>
        <begin position="1"/>
        <end position="27"/>
    </location>
</feature>
<sequence>MMGPKNKIKRLISAFIVLPIAVTQINAQIGIGVPNPTNPVEIKTDAGNIIINNSGRIGVQTANPKVALDLRGGTNNGTIAIGNTTKTASQAGAGALRYVNSPAIGVKGYLEFSDGTNWVSFFPKGKPRIIVMASKTTQDTYVFESATPSEIGPKSGIVQRRSSYLTNWTEKLDSDSGVPTSNFDPATGEFIAPRDGVYFATFTFALQSSQVNTGSNNQTEAIWEVRNSAGTITQRVKTNNGYSSDTGGSPNAVPVGSACTVSVYLNKGDKLRPFTWITVAFDGTISQFDVSGSGVYNALTIVEQ</sequence>
<dbReference type="RefSeq" id="WP_040993826.1">
    <property type="nucleotide sequence ID" value="NZ_JAPDSL010000002.1"/>
</dbReference>
<name>A0A1M5PUB2_9FLAO</name>
<gene>
    <name evidence="2" type="ORF">SAMN05421866_1954</name>
</gene>
<evidence type="ECO:0000256" key="1">
    <source>
        <dbReference type="SAM" id="SignalP"/>
    </source>
</evidence>
<protein>
    <recommendedName>
        <fullName evidence="4">C1q domain-containing protein</fullName>
    </recommendedName>
</protein>
<reference evidence="3" key="1">
    <citation type="submission" date="2016-11" db="EMBL/GenBank/DDBJ databases">
        <authorList>
            <person name="Varghese N."/>
            <person name="Submissions S."/>
        </authorList>
    </citation>
    <scope>NUCLEOTIDE SEQUENCE [LARGE SCALE GENOMIC DNA]</scope>
    <source>
        <strain evidence="3">DSM 19055</strain>
    </source>
</reference>
<dbReference type="InterPro" id="IPR008983">
    <property type="entry name" value="Tumour_necrosis_fac-like_dom"/>
</dbReference>